<protein>
    <submittedName>
        <fullName evidence="1">Uncharacterized protein</fullName>
    </submittedName>
</protein>
<comment type="caution">
    <text evidence="1">The sequence shown here is derived from an EMBL/GenBank/DDBJ whole genome shotgun (WGS) entry which is preliminary data.</text>
</comment>
<dbReference type="AlphaFoldDB" id="A0A6N8I143"/>
<name>A0A6N8I143_9FIRM</name>
<evidence type="ECO:0000313" key="1">
    <source>
        <dbReference type="EMBL" id="MVB11834.1"/>
    </source>
</evidence>
<accession>A0A6N8I143</accession>
<keyword evidence="2" id="KW-1185">Reference proteome</keyword>
<sequence>MTRKELFINAAKGAEKCKIILGIRMPDGTKELIINDNVQNKVDYVCGKYDDDLKMHGAPIQIEEFLFVRK</sequence>
<dbReference type="Proteomes" id="UP000469440">
    <property type="component" value="Unassembled WGS sequence"/>
</dbReference>
<proteinExistence type="predicted"/>
<gene>
    <name evidence="1" type="ORF">CAFE_25620</name>
</gene>
<reference evidence="1 2" key="1">
    <citation type="submission" date="2019-09" db="EMBL/GenBank/DDBJ databases">
        <title>Genome sequence of Clostridium sp. EA1.</title>
        <authorList>
            <person name="Poehlein A."/>
            <person name="Bengelsdorf F.R."/>
            <person name="Daniel R."/>
        </authorList>
    </citation>
    <scope>NUCLEOTIDE SEQUENCE [LARGE SCALE GENOMIC DNA]</scope>
    <source>
        <strain evidence="1 2">EA1</strain>
    </source>
</reference>
<organism evidence="1 2">
    <name type="scientific">Caproicibacter fermentans</name>
    <dbReference type="NCBI Taxonomy" id="2576756"/>
    <lineage>
        <taxon>Bacteria</taxon>
        <taxon>Bacillati</taxon>
        <taxon>Bacillota</taxon>
        <taxon>Clostridia</taxon>
        <taxon>Eubacteriales</taxon>
        <taxon>Acutalibacteraceae</taxon>
        <taxon>Caproicibacter</taxon>
    </lineage>
</organism>
<dbReference type="RefSeq" id="WP_156990898.1">
    <property type="nucleotide sequence ID" value="NZ_VWXL01000075.1"/>
</dbReference>
<dbReference type="EMBL" id="VWXL01000075">
    <property type="protein sequence ID" value="MVB11834.1"/>
    <property type="molecule type" value="Genomic_DNA"/>
</dbReference>
<evidence type="ECO:0000313" key="2">
    <source>
        <dbReference type="Proteomes" id="UP000469440"/>
    </source>
</evidence>